<evidence type="ECO:0000313" key="12">
    <source>
        <dbReference type="Proteomes" id="UP000461585"/>
    </source>
</evidence>
<gene>
    <name evidence="11" type="ORF">GXN74_07495</name>
</gene>
<evidence type="ECO:0000256" key="8">
    <source>
        <dbReference type="ARBA" id="ARBA00023136"/>
    </source>
</evidence>
<accession>A0A7X5HVY2</accession>
<evidence type="ECO:0000256" key="3">
    <source>
        <dbReference type="ARBA" id="ARBA00022670"/>
    </source>
</evidence>
<dbReference type="EMBL" id="JAAEEH010000017">
    <property type="protein sequence ID" value="NDL67588.1"/>
    <property type="molecule type" value="Genomic_DNA"/>
</dbReference>
<keyword evidence="6" id="KW-0378">Hydrolase</keyword>
<proteinExistence type="inferred from homology"/>
<dbReference type="GO" id="GO:0004190">
    <property type="term" value="F:aspartic-type endopeptidase activity"/>
    <property type="evidence" value="ECO:0007669"/>
    <property type="project" value="UniProtKB-KW"/>
</dbReference>
<evidence type="ECO:0000313" key="11">
    <source>
        <dbReference type="EMBL" id="NDL67588.1"/>
    </source>
</evidence>
<dbReference type="RefSeq" id="WP_162370316.1">
    <property type="nucleotide sequence ID" value="NZ_JAAEEH010000017.1"/>
</dbReference>
<evidence type="ECO:0000256" key="1">
    <source>
        <dbReference type="ARBA" id="ARBA00006139"/>
    </source>
</evidence>
<keyword evidence="4 10" id="KW-0812">Transmembrane</keyword>
<keyword evidence="5" id="KW-0064">Aspartyl protease</keyword>
<evidence type="ECO:0000256" key="9">
    <source>
        <dbReference type="RuleBase" id="RU004181"/>
    </source>
</evidence>
<keyword evidence="8 10" id="KW-0472">Membrane</keyword>
<comment type="similarity">
    <text evidence="1 9">Belongs to the peptidase A8 family.</text>
</comment>
<evidence type="ECO:0000256" key="5">
    <source>
        <dbReference type="ARBA" id="ARBA00022750"/>
    </source>
</evidence>
<evidence type="ECO:0000256" key="7">
    <source>
        <dbReference type="ARBA" id="ARBA00022989"/>
    </source>
</evidence>
<evidence type="ECO:0000256" key="4">
    <source>
        <dbReference type="ARBA" id="ARBA00022692"/>
    </source>
</evidence>
<protein>
    <submittedName>
        <fullName evidence="11">Signal peptidase II</fullName>
    </submittedName>
</protein>
<organism evidence="11 12">
    <name type="scientific">Anaerotalea alkaliphila</name>
    <dbReference type="NCBI Taxonomy" id="2662126"/>
    <lineage>
        <taxon>Bacteria</taxon>
        <taxon>Bacillati</taxon>
        <taxon>Bacillota</taxon>
        <taxon>Clostridia</taxon>
        <taxon>Eubacteriales</taxon>
        <taxon>Anaerotalea</taxon>
    </lineage>
</organism>
<comment type="caution">
    <text evidence="11">The sequence shown here is derived from an EMBL/GenBank/DDBJ whole genome shotgun (WGS) entry which is preliminary data.</text>
</comment>
<dbReference type="GO" id="GO:0016020">
    <property type="term" value="C:membrane"/>
    <property type="evidence" value="ECO:0007669"/>
    <property type="project" value="InterPro"/>
</dbReference>
<keyword evidence="7 10" id="KW-1133">Transmembrane helix</keyword>
<feature type="transmembrane region" description="Helical" evidence="10">
    <location>
        <begin position="58"/>
        <end position="78"/>
    </location>
</feature>
<dbReference type="PRINTS" id="PR00781">
    <property type="entry name" value="LIPOSIGPTASE"/>
</dbReference>
<dbReference type="AlphaFoldDB" id="A0A7X5HVY2"/>
<evidence type="ECO:0000256" key="10">
    <source>
        <dbReference type="SAM" id="Phobius"/>
    </source>
</evidence>
<keyword evidence="3" id="KW-0645">Protease</keyword>
<reference evidence="11 12" key="1">
    <citation type="submission" date="2020-01" db="EMBL/GenBank/DDBJ databases">
        <title>Anaeroalcalibacter tamaniensis gen. nov., sp. nov., moderately halophilic strictly anaerobic fermenter bacterium from mud volcano of Taman peninsula.</title>
        <authorList>
            <person name="Frolova A."/>
            <person name="Merkel A.Y."/>
            <person name="Slobodkin A.I."/>
        </authorList>
    </citation>
    <scope>NUCLEOTIDE SEQUENCE [LARGE SCALE GENOMIC DNA]</scope>
    <source>
        <strain evidence="11 12">F-3ap</strain>
    </source>
</reference>
<dbReference type="Proteomes" id="UP000461585">
    <property type="component" value="Unassembled WGS sequence"/>
</dbReference>
<dbReference type="Pfam" id="PF01252">
    <property type="entry name" value="Peptidase_A8"/>
    <property type="match status" value="1"/>
</dbReference>
<name>A0A7X5HVY2_9FIRM</name>
<dbReference type="GO" id="GO:0006508">
    <property type="term" value="P:proteolysis"/>
    <property type="evidence" value="ECO:0007669"/>
    <property type="project" value="UniProtKB-KW"/>
</dbReference>
<keyword evidence="12" id="KW-1185">Reference proteome</keyword>
<dbReference type="PANTHER" id="PTHR33695">
    <property type="entry name" value="LIPOPROTEIN SIGNAL PEPTIDASE"/>
    <property type="match status" value="1"/>
</dbReference>
<keyword evidence="2" id="KW-1003">Cell membrane</keyword>
<dbReference type="InterPro" id="IPR001872">
    <property type="entry name" value="Peptidase_A8"/>
</dbReference>
<sequence length="149" mass="16856">MKELLAVPVLWGLDRCLKKLAVERLEGRTVSCCRDRVRFSLVRNEGAFLGFLKERKGMLLLLNLFLFQWMLLFLLPLARASKAKGVKWGVSLLLGGGLGNLWDRIRGRAVVDYIAFAPRFKVHFNLADFAIFAGGILVSLGRLEEAEHR</sequence>
<evidence type="ECO:0000256" key="6">
    <source>
        <dbReference type="ARBA" id="ARBA00022801"/>
    </source>
</evidence>
<dbReference type="PANTHER" id="PTHR33695:SF1">
    <property type="entry name" value="LIPOPROTEIN SIGNAL PEPTIDASE"/>
    <property type="match status" value="1"/>
</dbReference>
<evidence type="ECO:0000256" key="2">
    <source>
        <dbReference type="ARBA" id="ARBA00022475"/>
    </source>
</evidence>